<reference evidence="1" key="2">
    <citation type="journal article" date="2015" name="Data Brief">
        <title>Shoot transcriptome of the giant reed, Arundo donax.</title>
        <authorList>
            <person name="Barrero R.A."/>
            <person name="Guerrero F.D."/>
            <person name="Moolhuijzen P."/>
            <person name="Goolsby J.A."/>
            <person name="Tidwell J."/>
            <person name="Bellgard S.E."/>
            <person name="Bellgard M.I."/>
        </authorList>
    </citation>
    <scope>NUCLEOTIDE SEQUENCE</scope>
    <source>
        <tissue evidence="1">Shoot tissue taken approximately 20 cm above the soil surface</tissue>
    </source>
</reference>
<evidence type="ECO:0000313" key="1">
    <source>
        <dbReference type="EMBL" id="JAE09866.1"/>
    </source>
</evidence>
<reference evidence="1" key="1">
    <citation type="submission" date="2014-09" db="EMBL/GenBank/DDBJ databases">
        <authorList>
            <person name="Magalhaes I.L.F."/>
            <person name="Oliveira U."/>
            <person name="Santos F.R."/>
            <person name="Vidigal T.H.D.A."/>
            <person name="Brescovit A.D."/>
            <person name="Santos A.J."/>
        </authorList>
    </citation>
    <scope>NUCLEOTIDE SEQUENCE</scope>
    <source>
        <tissue evidence="1">Shoot tissue taken approximately 20 cm above the soil surface</tissue>
    </source>
</reference>
<sequence>MPNTSSSILILVHCL</sequence>
<name>A0A0A9FIA8_ARUDO</name>
<organism evidence="1">
    <name type="scientific">Arundo donax</name>
    <name type="common">Giant reed</name>
    <name type="synonym">Donax arundinaceus</name>
    <dbReference type="NCBI Taxonomy" id="35708"/>
    <lineage>
        <taxon>Eukaryota</taxon>
        <taxon>Viridiplantae</taxon>
        <taxon>Streptophyta</taxon>
        <taxon>Embryophyta</taxon>
        <taxon>Tracheophyta</taxon>
        <taxon>Spermatophyta</taxon>
        <taxon>Magnoliopsida</taxon>
        <taxon>Liliopsida</taxon>
        <taxon>Poales</taxon>
        <taxon>Poaceae</taxon>
        <taxon>PACMAD clade</taxon>
        <taxon>Arundinoideae</taxon>
        <taxon>Arundineae</taxon>
        <taxon>Arundo</taxon>
    </lineage>
</organism>
<dbReference type="EMBL" id="GBRH01188030">
    <property type="protein sequence ID" value="JAE09866.1"/>
    <property type="molecule type" value="Transcribed_RNA"/>
</dbReference>
<accession>A0A0A9FIA8</accession>
<proteinExistence type="predicted"/>
<protein>
    <submittedName>
        <fullName evidence="1">Uncharacterized protein</fullName>
    </submittedName>
</protein>